<protein>
    <recommendedName>
        <fullName evidence="4">Transmembrane protein</fullName>
    </recommendedName>
</protein>
<keyword evidence="1" id="KW-0812">Transmembrane</keyword>
<comment type="caution">
    <text evidence="2">The sequence shown here is derived from an EMBL/GenBank/DDBJ whole genome shotgun (WGS) entry which is preliminary data.</text>
</comment>
<feature type="transmembrane region" description="Helical" evidence="1">
    <location>
        <begin position="186"/>
        <end position="207"/>
    </location>
</feature>
<feature type="transmembrane region" description="Helical" evidence="1">
    <location>
        <begin position="389"/>
        <end position="412"/>
    </location>
</feature>
<dbReference type="OrthoDB" id="121872at2759"/>
<evidence type="ECO:0000313" key="2">
    <source>
        <dbReference type="EMBL" id="POM81656.1"/>
    </source>
</evidence>
<evidence type="ECO:0000313" key="3">
    <source>
        <dbReference type="Proteomes" id="UP000237271"/>
    </source>
</evidence>
<feature type="transmembrane region" description="Helical" evidence="1">
    <location>
        <begin position="88"/>
        <end position="106"/>
    </location>
</feature>
<organism evidence="2 3">
    <name type="scientific">Phytophthora palmivora</name>
    <dbReference type="NCBI Taxonomy" id="4796"/>
    <lineage>
        <taxon>Eukaryota</taxon>
        <taxon>Sar</taxon>
        <taxon>Stramenopiles</taxon>
        <taxon>Oomycota</taxon>
        <taxon>Peronosporomycetes</taxon>
        <taxon>Peronosporales</taxon>
        <taxon>Peronosporaceae</taxon>
        <taxon>Phytophthora</taxon>
    </lineage>
</organism>
<gene>
    <name evidence="2" type="ORF">PHPALM_342</name>
</gene>
<keyword evidence="1" id="KW-1133">Transmembrane helix</keyword>
<feature type="transmembrane region" description="Helical" evidence="1">
    <location>
        <begin position="432"/>
        <end position="451"/>
    </location>
</feature>
<dbReference type="AlphaFoldDB" id="A0A2P4YV64"/>
<feature type="transmembrane region" description="Helical" evidence="1">
    <location>
        <begin position="118"/>
        <end position="142"/>
    </location>
</feature>
<sequence length="494" mass="55509">MGSEATSVEPRFWHKFVARWHRCRISHRSEYSVERLLSFRDYQQRASTARVLAVCALSPIPALLVTLAIDCIPLKPPSDGWRANYAVWIRQTVAMFFEALGVVMQVREVIMAGTISNVRAAAIALGTAVSCVLTTVAVADLWTFPIPFGYVLLLNPYVLLFSICMILGIGPRVLATSSLLRQQIKAQLFIIVNQGVVAVCYPVFSAVFNRLSATQQAAFVFVMPMIKYFTKQNIANAAKNSHEYVGPMVVFSVDLFNVYYVAICMQSAKSMITTLIIIATDSVFVVFAIRAIYKRVDPLQQHNGFSKDGYVEHLLRLLRKVLLEANNPRDSKQRIRLLAPFPLQLSDESDSLANASVSQIILPSKSNEDTVCDALQTLYHSEYILLAEYIELVVPILYSLYLVVLFHLPIAVYYPHTASMTLNDLQRTVETILAYAAIEMVSFISLVALLWRKFGFSPLYQLAFVLETQGPALQGYLFVWTITILHLTLVHYDV</sequence>
<feature type="transmembrane region" description="Helical" evidence="1">
    <location>
        <begin position="272"/>
        <end position="293"/>
    </location>
</feature>
<proteinExistence type="predicted"/>
<feature type="transmembrane region" description="Helical" evidence="1">
    <location>
        <begin position="49"/>
        <end position="68"/>
    </location>
</feature>
<evidence type="ECO:0008006" key="4">
    <source>
        <dbReference type="Google" id="ProtNLM"/>
    </source>
</evidence>
<feature type="transmembrane region" description="Helical" evidence="1">
    <location>
        <begin position="148"/>
        <end position="174"/>
    </location>
</feature>
<dbReference type="Proteomes" id="UP000237271">
    <property type="component" value="Unassembled WGS sequence"/>
</dbReference>
<accession>A0A2P4YV64</accession>
<name>A0A2P4YV64_9STRA</name>
<keyword evidence="1" id="KW-0472">Membrane</keyword>
<keyword evidence="3" id="KW-1185">Reference proteome</keyword>
<feature type="transmembrane region" description="Helical" evidence="1">
    <location>
        <begin position="242"/>
        <end position="260"/>
    </location>
</feature>
<feature type="transmembrane region" description="Helical" evidence="1">
    <location>
        <begin position="472"/>
        <end position="492"/>
    </location>
</feature>
<dbReference type="EMBL" id="NCKW01000036">
    <property type="protein sequence ID" value="POM81656.1"/>
    <property type="molecule type" value="Genomic_DNA"/>
</dbReference>
<evidence type="ECO:0000256" key="1">
    <source>
        <dbReference type="SAM" id="Phobius"/>
    </source>
</evidence>
<reference evidence="2 3" key="1">
    <citation type="journal article" date="2017" name="Genome Biol. Evol.">
        <title>Phytophthora megakarya and P. palmivora, closely related causal agents of cacao black pod rot, underwent increases in genome sizes and gene numbers by different mechanisms.</title>
        <authorList>
            <person name="Ali S.S."/>
            <person name="Shao J."/>
            <person name="Lary D.J."/>
            <person name="Kronmiller B."/>
            <person name="Shen D."/>
            <person name="Strem M.D."/>
            <person name="Amoako-Attah I."/>
            <person name="Akrofi A.Y."/>
            <person name="Begoude B.A."/>
            <person name="Ten Hoopen G.M."/>
            <person name="Coulibaly K."/>
            <person name="Kebe B.I."/>
            <person name="Melnick R.L."/>
            <person name="Guiltinan M.J."/>
            <person name="Tyler B.M."/>
            <person name="Meinhardt L.W."/>
            <person name="Bailey B.A."/>
        </authorList>
    </citation>
    <scope>NUCLEOTIDE SEQUENCE [LARGE SCALE GENOMIC DNA]</scope>
    <source>
        <strain evidence="3">sbr112.9</strain>
    </source>
</reference>